<proteinExistence type="predicted"/>
<dbReference type="OrthoDB" id="2662290at2759"/>
<feature type="compositionally biased region" description="Polar residues" evidence="1">
    <location>
        <begin position="420"/>
        <end position="436"/>
    </location>
</feature>
<reference evidence="2" key="1">
    <citation type="submission" date="2020-05" db="EMBL/GenBank/DDBJ databases">
        <title>Mycena genomes resolve the evolution of fungal bioluminescence.</title>
        <authorList>
            <person name="Tsai I.J."/>
        </authorList>
    </citation>
    <scope>NUCLEOTIDE SEQUENCE</scope>
    <source>
        <strain evidence="2">160909Yilan</strain>
    </source>
</reference>
<protein>
    <submittedName>
        <fullName evidence="2">Cell division control protein</fullName>
    </submittedName>
</protein>
<feature type="region of interest" description="Disordered" evidence="1">
    <location>
        <begin position="414"/>
        <end position="462"/>
    </location>
</feature>
<evidence type="ECO:0000313" key="2">
    <source>
        <dbReference type="EMBL" id="KAF7373271.1"/>
    </source>
</evidence>
<keyword evidence="2" id="KW-0132">Cell division</keyword>
<keyword evidence="3" id="KW-1185">Reference proteome</keyword>
<keyword evidence="2" id="KW-0131">Cell cycle</keyword>
<name>A0A8H7DJ64_9AGAR</name>
<dbReference type="EMBL" id="JACAZH010000003">
    <property type="protein sequence ID" value="KAF7373271.1"/>
    <property type="molecule type" value="Genomic_DNA"/>
</dbReference>
<evidence type="ECO:0000256" key="1">
    <source>
        <dbReference type="SAM" id="MobiDB-lite"/>
    </source>
</evidence>
<dbReference type="AlphaFoldDB" id="A0A8H7DJ64"/>
<sequence length="505" mass="55005">MSDTDLYSRLLFIARHGYPLSKPQPYDNFPRPEGIEIGDVGTVADDGTFIVFFNIRERSDPANRNWGVPSPFPGVLLKPGDYIPRTTHFGPGSHVSNSKLRNGDWDSNIDINSNALIPVGAGSVVSISSSAERTATLLLQEGGSRIDLLPLKKFREQAEKHGEDWYAFVRENVNYELDNGDLYLITGVDKSTLWNVSAAEKRTGNDHISLKLRAVQFGSVNGSYRWEWENGGQFSDSGPRRPAGEAPDLQNQAVFLRGFRLMLSAPFWRKQKKTKAISVAESKPSDIFEGKGFRSPFSPSPGVTENVYMGATKRDANPGAGDSEDTGARDNTDSTTTVTYFPASFKRYHPASVINAHMLSVKSSGVSVAVTHDNEWMSVLEEEEEEFPEDTELIRRIMLKYSVEVESGCAALKPRVTDPVTESQRMTASVESSAPGTESADPGGPSRSPRLPADGDGAGLTTEDSYIFRKRMGGLSRDGEAIHFHGIVGSASSEGGRGGVESGAK</sequence>
<gene>
    <name evidence="2" type="ORF">MSAN_00536100</name>
</gene>
<accession>A0A8H7DJ64</accession>
<dbReference type="GO" id="GO:0051301">
    <property type="term" value="P:cell division"/>
    <property type="evidence" value="ECO:0007669"/>
    <property type="project" value="UniProtKB-KW"/>
</dbReference>
<comment type="caution">
    <text evidence="2">The sequence shown here is derived from an EMBL/GenBank/DDBJ whole genome shotgun (WGS) entry which is preliminary data.</text>
</comment>
<feature type="region of interest" description="Disordered" evidence="1">
    <location>
        <begin position="313"/>
        <end position="334"/>
    </location>
</feature>
<organism evidence="2 3">
    <name type="scientific">Mycena sanguinolenta</name>
    <dbReference type="NCBI Taxonomy" id="230812"/>
    <lineage>
        <taxon>Eukaryota</taxon>
        <taxon>Fungi</taxon>
        <taxon>Dikarya</taxon>
        <taxon>Basidiomycota</taxon>
        <taxon>Agaricomycotina</taxon>
        <taxon>Agaricomycetes</taxon>
        <taxon>Agaricomycetidae</taxon>
        <taxon>Agaricales</taxon>
        <taxon>Marasmiineae</taxon>
        <taxon>Mycenaceae</taxon>
        <taxon>Mycena</taxon>
    </lineage>
</organism>
<dbReference type="Proteomes" id="UP000623467">
    <property type="component" value="Unassembled WGS sequence"/>
</dbReference>
<evidence type="ECO:0000313" key="3">
    <source>
        <dbReference type="Proteomes" id="UP000623467"/>
    </source>
</evidence>